<dbReference type="Proteomes" id="UP000011083">
    <property type="component" value="Unassembled WGS sequence"/>
</dbReference>
<dbReference type="AlphaFoldDB" id="L8H8M3"/>
<dbReference type="KEGG" id="acan:ACA1_079730"/>
<keyword evidence="2" id="KW-1185">Reference proteome</keyword>
<protein>
    <submittedName>
        <fullName evidence="1">Uncharacterized protein</fullName>
    </submittedName>
</protein>
<organism evidence="1 2">
    <name type="scientific">Acanthamoeba castellanii (strain ATCC 30010 / Neff)</name>
    <dbReference type="NCBI Taxonomy" id="1257118"/>
    <lineage>
        <taxon>Eukaryota</taxon>
        <taxon>Amoebozoa</taxon>
        <taxon>Discosea</taxon>
        <taxon>Longamoebia</taxon>
        <taxon>Centramoebida</taxon>
        <taxon>Acanthamoebidae</taxon>
        <taxon>Acanthamoeba</taxon>
    </lineage>
</organism>
<proteinExistence type="predicted"/>
<evidence type="ECO:0000313" key="2">
    <source>
        <dbReference type="Proteomes" id="UP000011083"/>
    </source>
</evidence>
<reference evidence="1 2" key="1">
    <citation type="journal article" date="2013" name="Genome Biol.">
        <title>Genome of Acanthamoeba castellanii highlights extensive lateral gene transfer and early evolution of tyrosine kinase signaling.</title>
        <authorList>
            <person name="Clarke M."/>
            <person name="Lohan A.J."/>
            <person name="Liu B."/>
            <person name="Lagkouvardos I."/>
            <person name="Roy S."/>
            <person name="Zafar N."/>
            <person name="Bertelli C."/>
            <person name="Schilde C."/>
            <person name="Kianianmomeni A."/>
            <person name="Burglin T.R."/>
            <person name="Frech C."/>
            <person name="Turcotte B."/>
            <person name="Kopec K.O."/>
            <person name="Synnott J.M."/>
            <person name="Choo C."/>
            <person name="Paponov I."/>
            <person name="Finkler A."/>
            <person name="Soon Heng Tan C."/>
            <person name="Hutchins A.P."/>
            <person name="Weinmeier T."/>
            <person name="Rattei T."/>
            <person name="Chu J.S."/>
            <person name="Gimenez G."/>
            <person name="Irimia M."/>
            <person name="Rigden D.J."/>
            <person name="Fitzpatrick D.A."/>
            <person name="Lorenzo-Morales J."/>
            <person name="Bateman A."/>
            <person name="Chiu C.H."/>
            <person name="Tang P."/>
            <person name="Hegemann P."/>
            <person name="Fromm H."/>
            <person name="Raoult D."/>
            <person name="Greub G."/>
            <person name="Miranda-Saavedra D."/>
            <person name="Chen N."/>
            <person name="Nash P."/>
            <person name="Ginger M.L."/>
            <person name="Horn M."/>
            <person name="Schaap P."/>
            <person name="Caler L."/>
            <person name="Loftus B."/>
        </authorList>
    </citation>
    <scope>NUCLEOTIDE SEQUENCE [LARGE SCALE GENOMIC DNA]</scope>
    <source>
        <strain evidence="1 2">Neff</strain>
    </source>
</reference>
<accession>L8H8M3</accession>
<dbReference type="RefSeq" id="XP_004346064.1">
    <property type="nucleotide sequence ID" value="XM_004346014.1"/>
</dbReference>
<dbReference type="EMBL" id="KB007902">
    <property type="protein sequence ID" value="ELR21520.1"/>
    <property type="molecule type" value="Genomic_DNA"/>
</dbReference>
<dbReference type="VEuPathDB" id="AmoebaDB:ACA1_079730"/>
<evidence type="ECO:0000313" key="1">
    <source>
        <dbReference type="EMBL" id="ELR21520.1"/>
    </source>
</evidence>
<name>L8H8M3_ACACF</name>
<gene>
    <name evidence="1" type="ORF">ACA1_079730</name>
</gene>
<dbReference type="GeneID" id="14922413"/>
<sequence>MYVFYNHFDSYLSGLGVQLINDTIAAFVSGEHASKWKAAFNDSKLIWATTQLTSWYCLVHKTKRSFAQMFNSGYMLVNDIWEIDPLFHQHNYMLNMDKDIVHYYNHQNLSQSWPIASLSAREMLDLDKDL</sequence>